<dbReference type="GeneID" id="28821495"/>
<dbReference type="RefSeq" id="XP_018072822.1">
    <property type="nucleotide sequence ID" value="XM_018211769.1"/>
</dbReference>
<dbReference type="InterPro" id="IPR052567">
    <property type="entry name" value="OP_Dioxygenase"/>
</dbReference>
<protein>
    <recommendedName>
        <fullName evidence="1">HD domain-containing protein</fullName>
    </recommendedName>
</protein>
<dbReference type="STRING" id="149040.A0A194XFC2"/>
<dbReference type="PANTHER" id="PTHR40202:SF1">
    <property type="entry name" value="HD DOMAIN-CONTAINING PROTEIN"/>
    <property type="match status" value="1"/>
</dbReference>
<evidence type="ECO:0000313" key="2">
    <source>
        <dbReference type="EMBL" id="KUJ18467.1"/>
    </source>
</evidence>
<dbReference type="KEGG" id="psco:LY89DRAFT_642787"/>
<dbReference type="PANTHER" id="PTHR40202">
    <property type="match status" value="1"/>
</dbReference>
<dbReference type="InParanoid" id="A0A194XFC2"/>
<proteinExistence type="predicted"/>
<gene>
    <name evidence="2" type="ORF">LY89DRAFT_642787</name>
</gene>
<keyword evidence="3" id="KW-1185">Reference proteome</keyword>
<dbReference type="SUPFAM" id="SSF109604">
    <property type="entry name" value="HD-domain/PDEase-like"/>
    <property type="match status" value="1"/>
</dbReference>
<dbReference type="CDD" id="cd00077">
    <property type="entry name" value="HDc"/>
    <property type="match status" value="1"/>
</dbReference>
<evidence type="ECO:0000259" key="1">
    <source>
        <dbReference type="Pfam" id="PF01966"/>
    </source>
</evidence>
<reference evidence="2 3" key="1">
    <citation type="submission" date="2015-10" db="EMBL/GenBank/DDBJ databases">
        <title>Full genome of DAOMC 229536 Phialocephala scopiformis, a fungal endophyte of spruce producing the potent anti-insectan compound rugulosin.</title>
        <authorList>
            <consortium name="DOE Joint Genome Institute"/>
            <person name="Walker A.K."/>
            <person name="Frasz S.L."/>
            <person name="Seifert K.A."/>
            <person name="Miller J.D."/>
            <person name="Mondo S.J."/>
            <person name="Labutti K."/>
            <person name="Lipzen A."/>
            <person name="Dockter R."/>
            <person name="Kennedy M."/>
            <person name="Grigoriev I.V."/>
            <person name="Spatafora J.W."/>
        </authorList>
    </citation>
    <scope>NUCLEOTIDE SEQUENCE [LARGE SCALE GENOMIC DNA]</scope>
    <source>
        <strain evidence="2 3">CBS 120377</strain>
    </source>
</reference>
<feature type="domain" description="HD" evidence="1">
    <location>
        <begin position="37"/>
        <end position="120"/>
    </location>
</feature>
<evidence type="ECO:0000313" key="3">
    <source>
        <dbReference type="Proteomes" id="UP000070700"/>
    </source>
</evidence>
<dbReference type="EMBL" id="KQ947412">
    <property type="protein sequence ID" value="KUJ18467.1"/>
    <property type="molecule type" value="Genomic_DNA"/>
</dbReference>
<dbReference type="InterPro" id="IPR006674">
    <property type="entry name" value="HD_domain"/>
</dbReference>
<dbReference type="Proteomes" id="UP000070700">
    <property type="component" value="Unassembled WGS sequence"/>
</dbReference>
<sequence length="202" mass="22540">MPLKTLPPTGTETADALIQLLNGRGTGDYIGEHISQLEHSLQCAHSAKRSGSDDELILAALLHDIGQFLPIEEARDVQMLMEGEGSVGRVGHEMIGEEYLKNLGFGEKVWKLVGSHVAAKRYLTAIDTSYYDGLSEASKQSLKFQGGPFQGEELEQFMRHPLSEDMVKLRKWDDRAKVVGIEGSTPRVEVYRDMMVKHLEKE</sequence>
<dbReference type="AlphaFoldDB" id="A0A194XFC2"/>
<name>A0A194XFC2_MOLSC</name>
<dbReference type="OrthoDB" id="445007at2759"/>
<accession>A0A194XFC2</accession>
<dbReference type="Gene3D" id="1.10.3210.10">
    <property type="entry name" value="Hypothetical protein af1432"/>
    <property type="match status" value="1"/>
</dbReference>
<dbReference type="Pfam" id="PF01966">
    <property type="entry name" value="HD"/>
    <property type="match status" value="1"/>
</dbReference>
<dbReference type="InterPro" id="IPR003607">
    <property type="entry name" value="HD/PDEase_dom"/>
</dbReference>
<organism evidence="2 3">
    <name type="scientific">Mollisia scopiformis</name>
    <name type="common">Conifer needle endophyte fungus</name>
    <name type="synonym">Phialocephala scopiformis</name>
    <dbReference type="NCBI Taxonomy" id="149040"/>
    <lineage>
        <taxon>Eukaryota</taxon>
        <taxon>Fungi</taxon>
        <taxon>Dikarya</taxon>
        <taxon>Ascomycota</taxon>
        <taxon>Pezizomycotina</taxon>
        <taxon>Leotiomycetes</taxon>
        <taxon>Helotiales</taxon>
        <taxon>Mollisiaceae</taxon>
        <taxon>Mollisia</taxon>
    </lineage>
</organism>